<keyword evidence="6" id="KW-0687">Ribonucleoprotein</keyword>
<dbReference type="FunFam" id="3.40.50.410:FF:000127">
    <property type="entry name" value="60 kDa SS-A/Ro ribonucleoprotein homolog"/>
    <property type="match status" value="1"/>
</dbReference>
<dbReference type="GO" id="GO:0003723">
    <property type="term" value="F:RNA binding"/>
    <property type="evidence" value="ECO:0007669"/>
    <property type="project" value="UniProtKB-KW"/>
</dbReference>
<evidence type="ECO:0000256" key="3">
    <source>
        <dbReference type="ARBA" id="ARBA00022490"/>
    </source>
</evidence>
<evidence type="ECO:0000256" key="2">
    <source>
        <dbReference type="ARBA" id="ARBA00007814"/>
    </source>
</evidence>
<dbReference type="PANTHER" id="PTHR14202:SF0">
    <property type="entry name" value="RNA-BINDING PROTEIN RO60"/>
    <property type="match status" value="1"/>
</dbReference>
<sequence length="647" mass="73514">MADEIENSAFDFKKFDESLLDTLKQSETKYSNLIAGNDEYTIGMDKDEIVAIKIPGQMKKVRDDQVMNNAGGFVFKVSDVTRIRRFLILGCEGGTFYQSEKELTFENVQSLIRIIDEGNAFLILKEIGEINAQNRNPKMKSMLFALALCARYHVHDKKKAAKSKDPMVVAYSKYIDAMHKAACSLIAQVCRIPTHLFEFVGNCEIVAKSGAFNSKQTSTGWGRMMRAVITKWYESKTPERLAMFLTKYPQRGGWSHRDLFRLAHPEVFHRKAFYTSPERLELEQIYRFVVKGDLQERKRKSLNISEGDSKDADDVTAKKVYTEEQLDREENSKALGLIEAYLKLKNETNEEIIIAEIKKHGLVREHIPTDALKSVNVWKALLETEMPMTAMLRNLGRMSAIKCLDENQIAEITRRLNDVEELRRARIHPLNVLIARSTYRQGGGYKSALKWKPEKKIVDALEQAFYKSFINAPPTGKRYCLAIDVSGSMAQPASGCVISCREAASALSLINLHNEETVRMVAFCDELTELPFDKTWNLDKMDDFMNNLAFGSTDCALPMVWAMEKDLKFDVFAIYTDNETFFGDIHPFEALKQYREKSGIHDARMIVMGMSATEFTIADPTDAGMLDIAGFDSAVPQIISEFINGYI</sequence>
<name>A0A8S1E3Z6_9PELO</name>
<dbReference type="InterPro" id="IPR040322">
    <property type="entry name" value="TROVE2"/>
</dbReference>
<dbReference type="AlphaFoldDB" id="A0A8S1E3Z6"/>
<gene>
    <name evidence="8" type="ORF">CBOVIS_LOCUS1626</name>
</gene>
<keyword evidence="9" id="KW-1185">Reference proteome</keyword>
<dbReference type="SUPFAM" id="SSF53300">
    <property type="entry name" value="vWA-like"/>
    <property type="match status" value="1"/>
</dbReference>
<evidence type="ECO:0000313" key="9">
    <source>
        <dbReference type="Proteomes" id="UP000494206"/>
    </source>
</evidence>
<evidence type="ECO:0000256" key="4">
    <source>
        <dbReference type="ARBA" id="ARBA00022723"/>
    </source>
</evidence>
<dbReference type="GO" id="GO:0005737">
    <property type="term" value="C:cytoplasm"/>
    <property type="evidence" value="ECO:0007669"/>
    <property type="project" value="UniProtKB-SubCell"/>
</dbReference>
<evidence type="ECO:0000313" key="8">
    <source>
        <dbReference type="EMBL" id="CAB3398344.1"/>
    </source>
</evidence>
<dbReference type="Gene3D" id="3.40.50.410">
    <property type="entry name" value="von Willebrand factor, type A domain"/>
    <property type="match status" value="2"/>
</dbReference>
<proteinExistence type="inferred from homology"/>
<dbReference type="SUPFAM" id="SSF140864">
    <property type="entry name" value="TROVE domain-like"/>
    <property type="match status" value="1"/>
</dbReference>
<evidence type="ECO:0000259" key="7">
    <source>
        <dbReference type="PROSITE" id="PS50988"/>
    </source>
</evidence>
<keyword evidence="3" id="KW-0963">Cytoplasm</keyword>
<dbReference type="Proteomes" id="UP000494206">
    <property type="component" value="Unassembled WGS sequence"/>
</dbReference>
<dbReference type="Pfam" id="PF25045">
    <property type="entry name" value="vWA_Ro60"/>
    <property type="match status" value="1"/>
</dbReference>
<dbReference type="Pfam" id="PF05731">
    <property type="entry name" value="TROVE"/>
    <property type="match status" value="1"/>
</dbReference>
<dbReference type="PROSITE" id="PS50988">
    <property type="entry name" value="TROVE"/>
    <property type="match status" value="1"/>
</dbReference>
<comment type="caution">
    <text evidence="8">The sequence shown here is derived from an EMBL/GenBank/DDBJ whole genome shotgun (WGS) entry which is preliminary data.</text>
</comment>
<dbReference type="InterPro" id="IPR056800">
    <property type="entry name" value="vWA_Ro60"/>
</dbReference>
<evidence type="ECO:0000256" key="1">
    <source>
        <dbReference type="ARBA" id="ARBA00004496"/>
    </source>
</evidence>
<feature type="domain" description="TROVE" evidence="7">
    <location>
        <begin position="66"/>
        <end position="477"/>
    </location>
</feature>
<keyword evidence="5" id="KW-0694">RNA-binding</keyword>
<reference evidence="8 9" key="1">
    <citation type="submission" date="2020-04" db="EMBL/GenBank/DDBJ databases">
        <authorList>
            <person name="Laetsch R D."/>
            <person name="Stevens L."/>
            <person name="Kumar S."/>
            <person name="Blaxter L. M."/>
        </authorList>
    </citation>
    <scope>NUCLEOTIDE SEQUENCE [LARGE SCALE GENOMIC DNA]</scope>
</reference>
<accession>A0A8S1E3Z6</accession>
<dbReference type="InterPro" id="IPR008858">
    <property type="entry name" value="TROVE_dom"/>
</dbReference>
<dbReference type="InterPro" id="IPR037214">
    <property type="entry name" value="TROVE_dom_sf"/>
</dbReference>
<dbReference type="EMBL" id="CADEPM010000001">
    <property type="protein sequence ID" value="CAB3398344.1"/>
    <property type="molecule type" value="Genomic_DNA"/>
</dbReference>
<dbReference type="OrthoDB" id="6098064at2759"/>
<organism evidence="8 9">
    <name type="scientific">Caenorhabditis bovis</name>
    <dbReference type="NCBI Taxonomy" id="2654633"/>
    <lineage>
        <taxon>Eukaryota</taxon>
        <taxon>Metazoa</taxon>
        <taxon>Ecdysozoa</taxon>
        <taxon>Nematoda</taxon>
        <taxon>Chromadorea</taxon>
        <taxon>Rhabditida</taxon>
        <taxon>Rhabditina</taxon>
        <taxon>Rhabditomorpha</taxon>
        <taxon>Rhabditoidea</taxon>
        <taxon>Rhabditidae</taxon>
        <taxon>Peloderinae</taxon>
        <taxon>Caenorhabditis</taxon>
    </lineage>
</organism>
<comment type="subcellular location">
    <subcellularLocation>
        <location evidence="1">Cytoplasm</location>
    </subcellularLocation>
</comment>
<dbReference type="PANTHER" id="PTHR14202">
    <property type="entry name" value="60 KDA RIBONUCLEOPROTEIN SSA/RO"/>
    <property type="match status" value="1"/>
</dbReference>
<evidence type="ECO:0000256" key="5">
    <source>
        <dbReference type="ARBA" id="ARBA00022884"/>
    </source>
</evidence>
<comment type="similarity">
    <text evidence="2">Belongs to the Ro 60 kDa family.</text>
</comment>
<evidence type="ECO:0000256" key="6">
    <source>
        <dbReference type="ARBA" id="ARBA00023274"/>
    </source>
</evidence>
<keyword evidence="4" id="KW-0479">Metal-binding</keyword>
<dbReference type="InterPro" id="IPR036465">
    <property type="entry name" value="vWFA_dom_sf"/>
</dbReference>
<dbReference type="GO" id="GO:0046872">
    <property type="term" value="F:metal ion binding"/>
    <property type="evidence" value="ECO:0007669"/>
    <property type="project" value="UniProtKB-KW"/>
</dbReference>
<protein>
    <recommendedName>
        <fullName evidence="7">TROVE domain-containing protein</fullName>
    </recommendedName>
</protein>
<dbReference type="GO" id="GO:1990904">
    <property type="term" value="C:ribonucleoprotein complex"/>
    <property type="evidence" value="ECO:0007669"/>
    <property type="project" value="UniProtKB-KW"/>
</dbReference>